<dbReference type="EMBL" id="KB097495">
    <property type="protein sequence ID" value="ESN96728.1"/>
    <property type="molecule type" value="Genomic_DNA"/>
</dbReference>
<evidence type="ECO:0000313" key="2">
    <source>
        <dbReference type="EMBL" id="ESN96728.1"/>
    </source>
</evidence>
<dbReference type="GeneID" id="20200236"/>
<evidence type="ECO:0000313" key="3">
    <source>
        <dbReference type="EnsemblMetazoa" id="HelroP163829"/>
    </source>
</evidence>
<dbReference type="AlphaFoldDB" id="T1EUI6"/>
<feature type="region of interest" description="Disordered" evidence="1">
    <location>
        <begin position="131"/>
        <end position="166"/>
    </location>
</feature>
<dbReference type="EnsemblMetazoa" id="HelroT163829">
    <property type="protein sequence ID" value="HelroP163829"/>
    <property type="gene ID" value="HelroG163829"/>
</dbReference>
<proteinExistence type="predicted"/>
<dbReference type="InParanoid" id="T1EUI6"/>
<gene>
    <name evidence="3" type="primary">20200236</name>
    <name evidence="2" type="ORF">HELRODRAFT_163829</name>
</gene>
<evidence type="ECO:0000256" key="1">
    <source>
        <dbReference type="SAM" id="MobiDB-lite"/>
    </source>
</evidence>
<reference evidence="4" key="1">
    <citation type="submission" date="2012-12" db="EMBL/GenBank/DDBJ databases">
        <authorList>
            <person name="Hellsten U."/>
            <person name="Grimwood J."/>
            <person name="Chapman J.A."/>
            <person name="Shapiro H."/>
            <person name="Aerts A."/>
            <person name="Otillar R.P."/>
            <person name="Terry A.Y."/>
            <person name="Boore J.L."/>
            <person name="Simakov O."/>
            <person name="Marletaz F."/>
            <person name="Cho S.-J."/>
            <person name="Edsinger-Gonzales E."/>
            <person name="Havlak P."/>
            <person name="Kuo D.-H."/>
            <person name="Larsson T."/>
            <person name="Lv J."/>
            <person name="Arendt D."/>
            <person name="Savage R."/>
            <person name="Osoegawa K."/>
            <person name="de Jong P."/>
            <person name="Lindberg D.R."/>
            <person name="Seaver E.C."/>
            <person name="Weisblat D.A."/>
            <person name="Putnam N.H."/>
            <person name="Grigoriev I.V."/>
            <person name="Rokhsar D.S."/>
        </authorList>
    </citation>
    <scope>NUCLEOTIDE SEQUENCE</scope>
</reference>
<accession>T1EUI6</accession>
<dbReference type="CTD" id="20200236"/>
<evidence type="ECO:0000313" key="4">
    <source>
        <dbReference type="Proteomes" id="UP000015101"/>
    </source>
</evidence>
<dbReference type="EMBL" id="AMQM01001470">
    <property type="status" value="NOT_ANNOTATED_CDS"/>
    <property type="molecule type" value="Genomic_DNA"/>
</dbReference>
<organism evidence="3 4">
    <name type="scientific">Helobdella robusta</name>
    <name type="common">Californian leech</name>
    <dbReference type="NCBI Taxonomy" id="6412"/>
    <lineage>
        <taxon>Eukaryota</taxon>
        <taxon>Metazoa</taxon>
        <taxon>Spiralia</taxon>
        <taxon>Lophotrochozoa</taxon>
        <taxon>Annelida</taxon>
        <taxon>Clitellata</taxon>
        <taxon>Hirudinea</taxon>
        <taxon>Rhynchobdellida</taxon>
        <taxon>Glossiphoniidae</taxon>
        <taxon>Helobdella</taxon>
    </lineage>
</organism>
<dbReference type="RefSeq" id="XP_009025844.1">
    <property type="nucleotide sequence ID" value="XM_009027596.1"/>
</dbReference>
<dbReference type="KEGG" id="hro:HELRODRAFT_163829"/>
<reference evidence="2 4" key="2">
    <citation type="journal article" date="2013" name="Nature">
        <title>Insights into bilaterian evolution from three spiralian genomes.</title>
        <authorList>
            <person name="Simakov O."/>
            <person name="Marletaz F."/>
            <person name="Cho S.J."/>
            <person name="Edsinger-Gonzales E."/>
            <person name="Havlak P."/>
            <person name="Hellsten U."/>
            <person name="Kuo D.H."/>
            <person name="Larsson T."/>
            <person name="Lv J."/>
            <person name="Arendt D."/>
            <person name="Savage R."/>
            <person name="Osoegawa K."/>
            <person name="de Jong P."/>
            <person name="Grimwood J."/>
            <person name="Chapman J.A."/>
            <person name="Shapiro H."/>
            <person name="Aerts A."/>
            <person name="Otillar R.P."/>
            <person name="Terry A.Y."/>
            <person name="Boore J.L."/>
            <person name="Grigoriev I.V."/>
            <person name="Lindberg D.R."/>
            <person name="Seaver E.C."/>
            <person name="Weisblat D.A."/>
            <person name="Putnam N.H."/>
            <person name="Rokhsar D.S."/>
        </authorList>
    </citation>
    <scope>NUCLEOTIDE SEQUENCE</scope>
</reference>
<reference evidence="3" key="3">
    <citation type="submission" date="2015-06" db="UniProtKB">
        <authorList>
            <consortium name="EnsemblMetazoa"/>
        </authorList>
    </citation>
    <scope>IDENTIFICATION</scope>
</reference>
<feature type="compositionally biased region" description="Basic and acidic residues" evidence="1">
    <location>
        <begin position="148"/>
        <end position="164"/>
    </location>
</feature>
<dbReference type="HOGENOM" id="CLU_998462_0_0_1"/>
<name>T1EUI6_HELRO</name>
<feature type="compositionally biased region" description="Low complexity" evidence="1">
    <location>
        <begin position="131"/>
        <end position="147"/>
    </location>
</feature>
<dbReference type="Proteomes" id="UP000015101">
    <property type="component" value="Unassembled WGS sequence"/>
</dbReference>
<keyword evidence="4" id="KW-1185">Reference proteome</keyword>
<sequence length="279" mass="31085">MTLRVFKPYPLPRTLDIPLRILNSNLNLLCSPAFGPPPRGPPIAVAQCSHMNTEYTGGEPSINGTGPDRRCRLHPAPRCPYTVTLFCMKINGLCNIILPDMLKCLYVDDFMIAYKNKNIENIENDVDNRLSSVPTLSSSSSSSSSLHSVREASKLEDDVSKPVEEYDQSPCHVKVFSNDVRASSGSFTSNFNSTTKSNQISTTKLINNSIQTHNCCNISNNYCIINIISIPPENNNFHEIQTRARSMLHLISHLQKQSRIANIHSTVSHIKGLLSRLMK</sequence>
<protein>
    <submittedName>
        <fullName evidence="2 3">Uncharacterized protein</fullName>
    </submittedName>
</protein>